<evidence type="ECO:0000313" key="9">
    <source>
        <dbReference type="Proteomes" id="UP001549749"/>
    </source>
</evidence>
<dbReference type="Pfam" id="PF08531">
    <property type="entry name" value="Bac_rhamnosid_N"/>
    <property type="match status" value="1"/>
</dbReference>
<dbReference type="PANTHER" id="PTHR33307">
    <property type="entry name" value="ALPHA-RHAMNOSIDASE (EUROFUNG)"/>
    <property type="match status" value="1"/>
</dbReference>
<reference evidence="8 9" key="1">
    <citation type="submission" date="2024-06" db="EMBL/GenBank/DDBJ databases">
        <title>Chitinophaga defluvii sp. nov., isolated from municipal sewage.</title>
        <authorList>
            <person name="Zhang L."/>
        </authorList>
    </citation>
    <scope>NUCLEOTIDE SEQUENCE [LARGE SCALE GENOMIC DNA]</scope>
    <source>
        <strain evidence="8 9">H8</strain>
    </source>
</reference>
<sequence length="843" mass="94571">MNNWKKSGWILIFCWGVGIGSARGQGTAMNINTGREDPWTAAWIGDARTTPTVDSLMYEDDPAPIFRKEFVADQTIRSATLYITAAGYYSATINGKTLADNYCDPAWTDFRKRVYYTTYDIKEQLQQGKNCISVMLGNGFYNSLPMKFWGQYNLREALATGRPMFTAKIKIVYTNGQTAEVVTNNSWKYATGPVMRNNVYLGEVYDARKEVKGNALPGFNDTQWKAAVEKEGPGGKLQAAFFEPIQVIDVKHPVKITEAPKGTYVVDMGVNFTGTFKIKLYGKEGDTVRFRFGERIYDNNTLNPMTAVAGQIKKKGRGGPGAPALAAQGGMYIFGKEGVVEYSPVFSYRVYRYMEITGLRNAPDPKDIEGLALSSNVDRKNSFTTSNSLINSIQQMISRTFLSNLMSVQSDCPGREKFSYAGDMKATSEAFIYNYQMQSFYKKTLYDWVDAYQDSVFVDAAPYVGLKYCGLNWESAIFDLQEFLYQYYGDTALIRELYDFNLQWMDKAARIHPSGIVDKGLSDHESLVNVPVQLMGTAAYLKAAQVMKDFSAILHQKDNEQRFAALEEKIRHSLRDMYWSGNAPGDLIDRQSREASMIYINTLPEKEKEAAIIRLNNTKEAFNKQTYYALLLSCNIIPEKDKKKVVNLLLKAVDEAPAGHLTTGIFGTRYVLEALSMYGHADKVFDIVNSTAYPGWGFMVKRGATTQWETWKESDDVYSNCHPMFGSVSGWFYKWLAGVRPVTPGFKQFMIAPVLPAGLSQVRCNYESPQGTIVANWDKKGNTSTFNITVPAGSVGTFQLPAKYARKLQVKQVNTGNTFSPVVNKEGIYKFELKAGTYIITSA</sequence>
<name>A0ABV2T081_9BACT</name>
<evidence type="ECO:0000259" key="6">
    <source>
        <dbReference type="Pfam" id="PF17389"/>
    </source>
</evidence>
<dbReference type="EMBL" id="JBEXAC010000001">
    <property type="protein sequence ID" value="MET6996437.1"/>
    <property type="molecule type" value="Genomic_DNA"/>
</dbReference>
<comment type="caution">
    <text evidence="8">The sequence shown here is derived from an EMBL/GenBank/DDBJ whole genome shotgun (WGS) entry which is preliminary data.</text>
</comment>
<dbReference type="InterPro" id="IPR008928">
    <property type="entry name" value="6-hairpin_glycosidase_sf"/>
</dbReference>
<keyword evidence="9" id="KW-1185">Reference proteome</keyword>
<dbReference type="EC" id="3.2.1.40" evidence="2"/>
<accession>A0ABV2T081</accession>
<feature type="domain" description="Alpha-L-rhamnosidase six-hairpin glycosidase" evidence="6">
    <location>
        <begin position="379"/>
        <end position="734"/>
    </location>
</feature>
<dbReference type="Gene3D" id="2.60.120.260">
    <property type="entry name" value="Galactose-binding domain-like"/>
    <property type="match status" value="2"/>
</dbReference>
<evidence type="ECO:0000259" key="7">
    <source>
        <dbReference type="Pfam" id="PF17390"/>
    </source>
</evidence>
<comment type="catalytic activity">
    <reaction evidence="1">
        <text>Hydrolysis of terminal non-reducing alpha-L-rhamnose residues in alpha-L-rhamnosides.</text>
        <dbReference type="EC" id="3.2.1.40"/>
    </reaction>
</comment>
<dbReference type="InterPro" id="IPR013737">
    <property type="entry name" value="Bac_rhamnosid_N"/>
</dbReference>
<dbReference type="SUPFAM" id="SSF48208">
    <property type="entry name" value="Six-hairpin glycosidases"/>
    <property type="match status" value="1"/>
</dbReference>
<proteinExistence type="predicted"/>
<evidence type="ECO:0000313" key="8">
    <source>
        <dbReference type="EMBL" id="MET6996437.1"/>
    </source>
</evidence>
<dbReference type="PANTHER" id="PTHR33307:SF6">
    <property type="entry name" value="ALPHA-RHAMNOSIDASE (EUROFUNG)-RELATED"/>
    <property type="match status" value="1"/>
</dbReference>
<protein>
    <recommendedName>
        <fullName evidence="2">alpha-L-rhamnosidase</fullName>
        <ecNumber evidence="2">3.2.1.40</ecNumber>
    </recommendedName>
</protein>
<keyword evidence="3 8" id="KW-0378">Hydrolase</keyword>
<dbReference type="InterPro" id="IPR035396">
    <property type="entry name" value="Bac_rhamnosid6H"/>
</dbReference>
<dbReference type="RefSeq" id="WP_354659079.1">
    <property type="nucleotide sequence ID" value="NZ_JBEXAC010000001.1"/>
</dbReference>
<dbReference type="InterPro" id="IPR008902">
    <property type="entry name" value="Rhamnosid_concanavalin"/>
</dbReference>
<dbReference type="InterPro" id="IPR016007">
    <property type="entry name" value="Alpha_rhamnosid"/>
</dbReference>
<dbReference type="GO" id="GO:0016787">
    <property type="term" value="F:hydrolase activity"/>
    <property type="evidence" value="ECO:0007669"/>
    <property type="project" value="UniProtKB-KW"/>
</dbReference>
<dbReference type="Proteomes" id="UP001549749">
    <property type="component" value="Unassembled WGS sequence"/>
</dbReference>
<evidence type="ECO:0000256" key="1">
    <source>
        <dbReference type="ARBA" id="ARBA00001445"/>
    </source>
</evidence>
<dbReference type="InterPro" id="IPR012341">
    <property type="entry name" value="6hp_glycosidase-like_sf"/>
</dbReference>
<dbReference type="Gene3D" id="1.50.10.10">
    <property type="match status" value="1"/>
</dbReference>
<dbReference type="Pfam" id="PF17390">
    <property type="entry name" value="Bac_rhamnosid_C"/>
    <property type="match status" value="1"/>
</dbReference>
<feature type="domain" description="Alpha-L-rhamnosidase C-terminal" evidence="7">
    <location>
        <begin position="738"/>
        <end position="811"/>
    </location>
</feature>
<evidence type="ECO:0000256" key="2">
    <source>
        <dbReference type="ARBA" id="ARBA00012652"/>
    </source>
</evidence>
<dbReference type="Pfam" id="PF05592">
    <property type="entry name" value="Bac_rhamnosid"/>
    <property type="match status" value="1"/>
</dbReference>
<evidence type="ECO:0000259" key="4">
    <source>
        <dbReference type="Pfam" id="PF05592"/>
    </source>
</evidence>
<organism evidence="8 9">
    <name type="scientific">Chitinophaga defluvii</name>
    <dbReference type="NCBI Taxonomy" id="3163343"/>
    <lineage>
        <taxon>Bacteria</taxon>
        <taxon>Pseudomonadati</taxon>
        <taxon>Bacteroidota</taxon>
        <taxon>Chitinophagia</taxon>
        <taxon>Chitinophagales</taxon>
        <taxon>Chitinophagaceae</taxon>
        <taxon>Chitinophaga</taxon>
    </lineage>
</organism>
<dbReference type="Pfam" id="PF17389">
    <property type="entry name" value="Bac_rhamnosid6H"/>
    <property type="match status" value="1"/>
</dbReference>
<dbReference type="Gene3D" id="2.60.420.10">
    <property type="entry name" value="Maltose phosphorylase, domain 3"/>
    <property type="match status" value="1"/>
</dbReference>
<evidence type="ECO:0000256" key="3">
    <source>
        <dbReference type="ARBA" id="ARBA00022801"/>
    </source>
</evidence>
<feature type="domain" description="Bacterial alpha-L-rhamnosidase N-terminal" evidence="5">
    <location>
        <begin position="75"/>
        <end position="248"/>
    </location>
</feature>
<evidence type="ECO:0000259" key="5">
    <source>
        <dbReference type="Pfam" id="PF08531"/>
    </source>
</evidence>
<gene>
    <name evidence="8" type="ORF">ABR189_03630</name>
</gene>
<feature type="domain" description="Alpha-L-rhamnosidase concanavalin-like" evidence="4">
    <location>
        <begin position="258"/>
        <end position="373"/>
    </location>
</feature>
<dbReference type="InterPro" id="IPR035398">
    <property type="entry name" value="Bac_rhamnosid_C"/>
</dbReference>